<dbReference type="AlphaFoldDB" id="A0A7W6NQT7"/>
<name>A0A7W6NQT7_9CAUL</name>
<accession>A0A7W6NQT7</accession>
<evidence type="ECO:0000313" key="2">
    <source>
        <dbReference type="EMBL" id="MBB4084288.1"/>
    </source>
</evidence>
<gene>
    <name evidence="2" type="ORF">GGR12_003176</name>
</gene>
<reference evidence="2 3" key="1">
    <citation type="submission" date="2020-08" db="EMBL/GenBank/DDBJ databases">
        <title>Genomic Encyclopedia of Type Strains, Phase IV (KMG-IV): sequencing the most valuable type-strain genomes for metagenomic binning, comparative biology and taxonomic classification.</title>
        <authorList>
            <person name="Goeker M."/>
        </authorList>
    </citation>
    <scope>NUCLEOTIDE SEQUENCE [LARGE SCALE GENOMIC DNA]</scope>
    <source>
        <strain evidence="2 3">DSM 23960</strain>
    </source>
</reference>
<dbReference type="EMBL" id="JACIDM010000003">
    <property type="protein sequence ID" value="MBB4084288.1"/>
    <property type="molecule type" value="Genomic_DNA"/>
</dbReference>
<dbReference type="Pfam" id="PF19447">
    <property type="entry name" value="DUF5985"/>
    <property type="match status" value="1"/>
</dbReference>
<feature type="transmembrane region" description="Helical" evidence="1">
    <location>
        <begin position="67"/>
        <end position="86"/>
    </location>
</feature>
<proteinExistence type="predicted"/>
<keyword evidence="1" id="KW-1133">Transmembrane helix</keyword>
<evidence type="ECO:0000256" key="1">
    <source>
        <dbReference type="SAM" id="Phobius"/>
    </source>
</evidence>
<organism evidence="2 3">
    <name type="scientific">Brevundimonas lenta</name>
    <dbReference type="NCBI Taxonomy" id="424796"/>
    <lineage>
        <taxon>Bacteria</taxon>
        <taxon>Pseudomonadati</taxon>
        <taxon>Pseudomonadota</taxon>
        <taxon>Alphaproteobacteria</taxon>
        <taxon>Caulobacterales</taxon>
        <taxon>Caulobacteraceae</taxon>
        <taxon>Brevundimonas</taxon>
    </lineage>
</organism>
<evidence type="ECO:0000313" key="3">
    <source>
        <dbReference type="Proteomes" id="UP000529946"/>
    </source>
</evidence>
<protein>
    <submittedName>
        <fullName evidence="2">Uncharacterized protein</fullName>
    </submittedName>
</protein>
<sequence>MRLLGPEVVYGLCLLTSALCAGLLTRSWARSRQPLLLWSAACFSLLALNNLLVVLDRVVMLDTDLTAGRQATALLAVGVLIYGFIWEVDR</sequence>
<dbReference type="Proteomes" id="UP000529946">
    <property type="component" value="Unassembled WGS sequence"/>
</dbReference>
<keyword evidence="1" id="KW-0812">Transmembrane</keyword>
<feature type="transmembrane region" description="Helical" evidence="1">
    <location>
        <begin position="35"/>
        <end position="55"/>
    </location>
</feature>
<comment type="caution">
    <text evidence="2">The sequence shown here is derived from an EMBL/GenBank/DDBJ whole genome shotgun (WGS) entry which is preliminary data.</text>
</comment>
<keyword evidence="1" id="KW-0472">Membrane</keyword>
<feature type="transmembrane region" description="Helical" evidence="1">
    <location>
        <begin position="7"/>
        <end position="29"/>
    </location>
</feature>
<dbReference type="InterPro" id="IPR046027">
    <property type="entry name" value="DUF5985"/>
</dbReference>
<dbReference type="RefSeq" id="WP_246328953.1">
    <property type="nucleotide sequence ID" value="NZ_BAAAER010000003.1"/>
</dbReference>
<keyword evidence="3" id="KW-1185">Reference proteome</keyword>